<feature type="transmembrane region" description="Helical" evidence="1">
    <location>
        <begin position="314"/>
        <end position="330"/>
    </location>
</feature>
<evidence type="ECO:0000256" key="1">
    <source>
        <dbReference type="SAM" id="Phobius"/>
    </source>
</evidence>
<keyword evidence="1" id="KW-0472">Membrane</keyword>
<keyword evidence="1" id="KW-0812">Transmembrane</keyword>
<feature type="transmembrane region" description="Helical" evidence="1">
    <location>
        <begin position="382"/>
        <end position="403"/>
    </location>
</feature>
<feature type="transmembrane region" description="Helical" evidence="1">
    <location>
        <begin position="193"/>
        <end position="217"/>
    </location>
</feature>
<gene>
    <name evidence="2" type="ORF">HPF_17900</name>
</gene>
<keyword evidence="1" id="KW-1133">Transmembrane helix</keyword>
<dbReference type="EMBL" id="CP037867">
    <property type="protein sequence ID" value="QBM29574.1"/>
    <property type="molecule type" value="Genomic_DNA"/>
</dbReference>
<evidence type="ECO:0000313" key="2">
    <source>
        <dbReference type="EMBL" id="QBM29574.1"/>
    </source>
</evidence>
<feature type="transmembrane region" description="Helical" evidence="1">
    <location>
        <begin position="108"/>
        <end position="129"/>
    </location>
</feature>
<feature type="transmembrane region" description="Helical" evidence="1">
    <location>
        <begin position="237"/>
        <end position="257"/>
    </location>
</feature>
<proteinExistence type="predicted"/>
<keyword evidence="3" id="KW-1185">Reference proteome</keyword>
<dbReference type="KEGG" id="hpse:HPF_17900"/>
<reference evidence="2 3" key="1">
    <citation type="submission" date="2019-03" db="EMBL/GenBank/DDBJ databases">
        <authorList>
            <person name="Sebastian G."/>
            <person name="Baumann P."/>
            <person name="Ruckert C."/>
            <person name="Kalinowski J."/>
            <person name="Nebel B."/>
            <person name="Takors R."/>
            <person name="Blombach B."/>
        </authorList>
    </citation>
    <scope>NUCLEOTIDE SEQUENCE [LARGE SCALE GENOMIC DNA]</scope>
    <source>
        <strain evidence="2 3">DSM 1084</strain>
    </source>
</reference>
<protein>
    <recommendedName>
        <fullName evidence="4">Glycosyltransferase RgtA/B/C/D-like domain-containing protein</fullName>
    </recommendedName>
</protein>
<evidence type="ECO:0000313" key="3">
    <source>
        <dbReference type="Proteomes" id="UP000293912"/>
    </source>
</evidence>
<dbReference type="AlphaFoldDB" id="A0A4P6X790"/>
<name>A0A4P6X790_HYDPS</name>
<feature type="transmembrane region" description="Helical" evidence="1">
    <location>
        <begin position="409"/>
        <end position="428"/>
    </location>
</feature>
<evidence type="ECO:0008006" key="4">
    <source>
        <dbReference type="Google" id="ProtNLM"/>
    </source>
</evidence>
<organism evidence="2 3">
    <name type="scientific">Hydrogenophaga pseudoflava</name>
    <name type="common">Pseudomonas carboxydoflava</name>
    <dbReference type="NCBI Taxonomy" id="47421"/>
    <lineage>
        <taxon>Bacteria</taxon>
        <taxon>Pseudomonadati</taxon>
        <taxon>Pseudomonadota</taxon>
        <taxon>Betaproteobacteria</taxon>
        <taxon>Burkholderiales</taxon>
        <taxon>Comamonadaceae</taxon>
        <taxon>Hydrogenophaga</taxon>
    </lineage>
</organism>
<dbReference type="RefSeq" id="WP_133157411.1">
    <property type="nucleotide sequence ID" value="NZ_CP037867.1"/>
</dbReference>
<feature type="transmembrane region" description="Helical" evidence="1">
    <location>
        <begin position="141"/>
        <end position="157"/>
    </location>
</feature>
<dbReference type="Proteomes" id="UP000293912">
    <property type="component" value="Chromosome"/>
</dbReference>
<accession>A0A4P6X790</accession>
<sequence length="566" mass="62691">MFQRIHRSLRQGLNTWAGMPLALFMLVFVILQGVVMASHSPLSYPPDEMPHLSYINDSIRSPQALPNYSDGKIMGFTQTNYLGHPPLYYSALGVVGKLFSLNPKADYLIFRLIGVGFVGLGLAFVVLMARELRLTQTTTSLLLFACASVPMFSYIAGSVSNDTLLYLGMTMGFYGLARMANPARNGPDALAPVVLLVGLLIVFLTKATGIVFMILLLGAWGMRNFRRIHPVVLVRSYWPHLAVFSVVVGGYYVYTLLQHGGVFPSPGRLYGSTPPAEPLDLAGYVREYVGSMWRRLHGIMSHLSITPIGDRWQPVFYTMACLPIVGWLVARFSTPLLTSNRMAVRLFDAMALATLGTVVVHVVFGYRAYLVNGVLSGLQPRYYMYLLPVLWLPFFVLCQPGWFKQTVTTLFAASALVVFWASAPQVLLKQHQALQELPRNIGYADRDGLEAMSVRLPRRLTTEGNVETLTLTNGELRAKGWVYDTKLGDQAQRLWILAGDEFVSSVPVLIKRDDVAAALGTQRALNTGFAFTARHLPTTLTPCDVRLLAEYRDGSVGPLKNDLCPQ</sequence>
<feature type="transmembrane region" description="Helical" evidence="1">
    <location>
        <begin position="350"/>
        <end position="370"/>
    </location>
</feature>